<comment type="caution">
    <text evidence="1">The sequence shown here is derived from an EMBL/GenBank/DDBJ whole genome shotgun (WGS) entry which is preliminary data.</text>
</comment>
<gene>
    <name evidence="1" type="ORF">IQK56_04750</name>
</gene>
<protein>
    <submittedName>
        <fullName evidence="1">Zinc ribbon domain-containing protein</fullName>
    </submittedName>
</protein>
<dbReference type="SUPFAM" id="SSF52540">
    <property type="entry name" value="P-loop containing nucleoside triphosphate hydrolases"/>
    <property type="match status" value="1"/>
</dbReference>
<reference evidence="1 2" key="1">
    <citation type="submission" date="2020-10" db="EMBL/GenBank/DDBJ databases">
        <title>The draft genomes of Cyclamen pathogen Pseudomonas sp.</title>
        <authorList>
            <person name="Fujikawa T."/>
            <person name="Sawada H."/>
        </authorList>
    </citation>
    <scope>NUCLEOTIDE SEQUENCE [LARGE SCALE GENOMIC DNA]</scope>
    <source>
        <strain evidence="1 2">MAFF 301449</strain>
    </source>
</reference>
<dbReference type="InterPro" id="IPR027417">
    <property type="entry name" value="P-loop_NTPase"/>
</dbReference>
<evidence type="ECO:0000313" key="1">
    <source>
        <dbReference type="EMBL" id="MBE8590290.1"/>
    </source>
</evidence>
<name>A0ABR9SN19_9PSED</name>
<dbReference type="Proteomes" id="UP000613075">
    <property type="component" value="Unassembled WGS sequence"/>
</dbReference>
<keyword evidence="2" id="KW-1185">Reference proteome</keyword>
<proteinExistence type="predicted"/>
<evidence type="ECO:0000313" key="2">
    <source>
        <dbReference type="Proteomes" id="UP000613075"/>
    </source>
</evidence>
<accession>A0ABR9SN19</accession>
<sequence length="571" mass="64155">MTTNNLESVLQQRADYIPIEDLLKETSQTGDLFQSVHKELTNRALRTIVGPRGCGKTHMMRYAWLSCRDNIKNPFAVYVTFNRYFRLEPLLSTHSNALHQFHSWVLARIVLALFDSLTEWEESQKVYSTLSSEAPIDAIKTYVNRVERNLPLDEKNSEIAASLTIETVQSLISNARRLLGRKYTILLMDDAALTLAPDFLIEFLDIVRSLKSIDLAPKASVYPGTTEVSYKFHEGQDSISIPVWLCVEDPNYNEIMDDIARARVPDFQTINVSHTEMLRFAAFGIPRAYLTMLEEYRRGGFRSSQQAVNQIIQEHLDARNAEFRSLGKKVPKIESLVIAGEQVLNGIVAELKSFNATIAPKKFKQLTYGVAESEMTAIVERMFNLLVEAGLIYDNGTVKHGTPTRIYHRFIPHTAHLLTVRALGGSGAGGTINQTVEAIAFKSAKHPVRKSLKRVVNTVDLDGLTLSLPKCSSCGTRRLTDNQRFCHSCGQQLVDASTFSLCLETFISDVPGLTTWQRDQISQHLPLLKTLRDFLAKQDPAADLLTVRGFGRRRTAKIVDVLNGFADDFLS</sequence>
<dbReference type="EMBL" id="JADDUM010000032">
    <property type="protein sequence ID" value="MBE8590290.1"/>
    <property type="molecule type" value="Genomic_DNA"/>
</dbReference>
<dbReference type="RefSeq" id="WP_193901571.1">
    <property type="nucleotide sequence ID" value="NZ_JADDUM010000032.1"/>
</dbReference>
<organism evidence="1 2">
    <name type="scientific">Pseudomonas cyclaminis</name>
    <dbReference type="NCBI Taxonomy" id="2781239"/>
    <lineage>
        <taxon>Bacteria</taxon>
        <taxon>Pseudomonadati</taxon>
        <taxon>Pseudomonadota</taxon>
        <taxon>Gammaproteobacteria</taxon>
        <taxon>Pseudomonadales</taxon>
        <taxon>Pseudomonadaceae</taxon>
        <taxon>Pseudomonas</taxon>
    </lineage>
</organism>